<evidence type="ECO:0000256" key="9">
    <source>
        <dbReference type="ARBA" id="ARBA00023053"/>
    </source>
</evidence>
<dbReference type="Proteomes" id="UP000622362">
    <property type="component" value="Unassembled WGS sequence"/>
</dbReference>
<dbReference type="SMR" id="A0A509LTC8"/>
<dbReference type="NCBIfam" id="TIGR02121">
    <property type="entry name" value="Na_Pro_sym"/>
    <property type="match status" value="1"/>
</dbReference>
<keyword evidence="6 15" id="KW-0769">Symport</keyword>
<evidence type="ECO:0000256" key="15">
    <source>
        <dbReference type="RuleBase" id="RU366012"/>
    </source>
</evidence>
<evidence type="ECO:0000256" key="13">
    <source>
        <dbReference type="ARBA" id="ARBA00033708"/>
    </source>
</evidence>
<keyword evidence="12 15" id="KW-0739">Sodium transport</keyword>
<feature type="transmembrane region" description="Helical" evidence="15">
    <location>
        <begin position="438"/>
        <end position="458"/>
    </location>
</feature>
<evidence type="ECO:0000256" key="10">
    <source>
        <dbReference type="ARBA" id="ARBA00023065"/>
    </source>
</evidence>
<evidence type="ECO:0000256" key="8">
    <source>
        <dbReference type="ARBA" id="ARBA00022989"/>
    </source>
</evidence>
<feature type="transmembrane region" description="Helical" evidence="15">
    <location>
        <begin position="86"/>
        <end position="105"/>
    </location>
</feature>
<name>A0A509LTC8_STAEP</name>
<feature type="transmembrane region" description="Helical" evidence="15">
    <location>
        <begin position="16"/>
        <end position="37"/>
    </location>
</feature>
<protein>
    <recommendedName>
        <fullName evidence="15">Sodium/proline symporter</fullName>
    </recommendedName>
    <alternativeName>
        <fullName evidence="15">Proline permease</fullName>
    </alternativeName>
</protein>
<dbReference type="PANTHER" id="PTHR48086">
    <property type="entry name" value="SODIUM/PROLINE SYMPORTER-RELATED"/>
    <property type="match status" value="1"/>
</dbReference>
<reference evidence="17" key="2">
    <citation type="submission" date="2020-11" db="EMBL/GenBank/DDBJ databases">
        <title>Molecular epidemiology and genomic profiles of multidrug-resistant bacteria collected from clinical sources in South Africa.</title>
        <authorList>
            <person name="Asante J."/>
            <person name="Amoako D.G."/>
        </authorList>
    </citation>
    <scope>NUCLEOTIDE SEQUENCE</scope>
    <source>
        <strain evidence="17">C68</strain>
    </source>
</reference>
<dbReference type="PANTHER" id="PTHR48086:SF3">
    <property type="entry name" value="SODIUM_PROLINE SYMPORTER"/>
    <property type="match status" value="1"/>
</dbReference>
<feature type="transmembrane region" description="Helical" evidence="15">
    <location>
        <begin position="135"/>
        <end position="152"/>
    </location>
</feature>
<evidence type="ECO:0000256" key="4">
    <source>
        <dbReference type="ARBA" id="ARBA00022475"/>
    </source>
</evidence>
<feature type="transmembrane region" description="Helical" evidence="15">
    <location>
        <begin position="57"/>
        <end position="74"/>
    </location>
</feature>
<evidence type="ECO:0000313" key="18">
    <source>
        <dbReference type="Proteomes" id="UP000622362"/>
    </source>
</evidence>
<keyword evidence="8 15" id="KW-1133">Transmembrane helix</keyword>
<dbReference type="OrthoDB" id="9810181at2"/>
<reference evidence="16" key="1">
    <citation type="submission" date="2020-08" db="EMBL/GenBank/DDBJ databases">
        <title>Changes in the skin microbiome associated with squamous cell carcinoma in transplant recipients.</title>
        <authorList>
            <person name="Zaugg J."/>
            <person name="Krueger A."/>
            <person name="Lachner N."/>
        </authorList>
    </citation>
    <scope>NUCLEOTIDE SEQUENCE</scope>
    <source>
        <strain evidence="16">R5988</strain>
    </source>
</reference>
<feature type="transmembrane region" description="Helical" evidence="15">
    <location>
        <begin position="281"/>
        <end position="307"/>
    </location>
</feature>
<feature type="transmembrane region" description="Helical" evidence="15">
    <location>
        <begin position="200"/>
        <end position="220"/>
    </location>
</feature>
<evidence type="ECO:0000256" key="7">
    <source>
        <dbReference type="ARBA" id="ARBA00022970"/>
    </source>
</evidence>
<dbReference type="InterPro" id="IPR038377">
    <property type="entry name" value="Na/Glc_symporter_sf"/>
</dbReference>
<evidence type="ECO:0000256" key="3">
    <source>
        <dbReference type="ARBA" id="ARBA00022448"/>
    </source>
</evidence>
<feature type="transmembrane region" description="Helical" evidence="15">
    <location>
        <begin position="381"/>
        <end position="401"/>
    </location>
</feature>
<comment type="similarity">
    <text evidence="2 14">Belongs to the sodium:solute symporter (SSF) (TC 2.A.21) family.</text>
</comment>
<feature type="transmembrane region" description="Helical" evidence="15">
    <location>
        <begin position="172"/>
        <end position="193"/>
    </location>
</feature>
<feature type="transmembrane region" description="Helical" evidence="15">
    <location>
        <begin position="464"/>
        <end position="487"/>
    </location>
</feature>
<dbReference type="EMBL" id="JADPYN010000017">
    <property type="protein sequence ID" value="MBF9304186.1"/>
    <property type="molecule type" value="Genomic_DNA"/>
</dbReference>
<dbReference type="Pfam" id="PF00474">
    <property type="entry name" value="SSF"/>
    <property type="match status" value="1"/>
</dbReference>
<dbReference type="EMBL" id="JACGQI010000016">
    <property type="protein sequence ID" value="MBF2230625.1"/>
    <property type="molecule type" value="Genomic_DNA"/>
</dbReference>
<dbReference type="InterPro" id="IPR050277">
    <property type="entry name" value="Sodium:Solute_Symporter"/>
</dbReference>
<keyword evidence="3 15" id="KW-0813">Transport</keyword>
<dbReference type="GO" id="GO:0005298">
    <property type="term" value="F:proline:sodium symporter activity"/>
    <property type="evidence" value="ECO:0007669"/>
    <property type="project" value="UniProtKB-UniRule"/>
</dbReference>
<evidence type="ECO:0000256" key="1">
    <source>
        <dbReference type="ARBA" id="ARBA00004651"/>
    </source>
</evidence>
<dbReference type="GO" id="GO:0005886">
    <property type="term" value="C:plasma membrane"/>
    <property type="evidence" value="ECO:0007669"/>
    <property type="project" value="UniProtKB-SubCell"/>
</dbReference>
<sequence>MFTLGTALSNQIDANWQTYVMIIVYFIILLIIGFYGYRQATGNLSEFMLGGRSIGPYITALSAGASDMSGWMIMGLPGSVYSTGLSAIWITIGLTLGAYINYFVVAPRLRVFTEIAGDAITLPDFFKNRLDDKKNIIKIISGLIIVVFFTLYTHSGFVSGGKLFESAFGLNYHAGLLIVAIIVIFYTFFGGYLAVSITDFFQGVIMLIAMVMVPIVALLKLNGWDTFHDIAQMKPTNLDLFRGTTVLGIVSLFSWGLGYFGQPHIIVRFMSIKSHKLLPKARRLGISWMAVGLLGAIGVGLTGISFISERHIKSEDPETLFIVMSQILFHPLVGGFLLAAILAAIMSTISSQLLVTSSSLTEDFYKLIRGSDKASSHQKEFVLIGRLSVLLVAIVAITIAWHPNDTILNLVGNAWAGFGAAFSPLVLYSLYWKDLTRAGAISGMVAGAVVVIVWISWIKPLATINAFFGMYEIIPGFIISVLITYIVSKLTKKPDDYVIENLNKVKHIVKE</sequence>
<dbReference type="GO" id="GO:0015193">
    <property type="term" value="F:L-proline transmembrane transporter activity"/>
    <property type="evidence" value="ECO:0007669"/>
    <property type="project" value="TreeGrafter"/>
</dbReference>
<dbReference type="GO" id="GO:0015824">
    <property type="term" value="P:proline transport"/>
    <property type="evidence" value="ECO:0007669"/>
    <property type="project" value="UniProtKB-UniRule"/>
</dbReference>
<keyword evidence="7 15" id="KW-0029">Amino-acid transport</keyword>
<comment type="subcellular location">
    <subcellularLocation>
        <location evidence="1 15">Cell membrane</location>
        <topology evidence="1 15">Multi-pass membrane protein</topology>
    </subcellularLocation>
</comment>
<comment type="function">
    <text evidence="15">Catalyzes the sodium-dependent uptake of extracellular L-proline.</text>
</comment>
<evidence type="ECO:0000256" key="11">
    <source>
        <dbReference type="ARBA" id="ARBA00023136"/>
    </source>
</evidence>
<dbReference type="RefSeq" id="WP_002484895.1">
    <property type="nucleotide sequence ID" value="NZ_CABGJO010000009.1"/>
</dbReference>
<proteinExistence type="inferred from homology"/>
<dbReference type="InterPro" id="IPR001734">
    <property type="entry name" value="Na/solute_symporter"/>
</dbReference>
<dbReference type="Gene3D" id="1.20.1730.10">
    <property type="entry name" value="Sodium/glucose cotransporter"/>
    <property type="match status" value="1"/>
</dbReference>
<evidence type="ECO:0000256" key="6">
    <source>
        <dbReference type="ARBA" id="ARBA00022847"/>
    </source>
</evidence>
<keyword evidence="10 15" id="KW-0406">Ion transport</keyword>
<feature type="transmembrane region" description="Helical" evidence="15">
    <location>
        <begin position="240"/>
        <end position="260"/>
    </location>
</feature>
<evidence type="ECO:0000256" key="5">
    <source>
        <dbReference type="ARBA" id="ARBA00022692"/>
    </source>
</evidence>
<evidence type="ECO:0000256" key="12">
    <source>
        <dbReference type="ARBA" id="ARBA00023201"/>
    </source>
</evidence>
<feature type="transmembrane region" description="Helical" evidence="15">
    <location>
        <begin position="327"/>
        <end position="349"/>
    </location>
</feature>
<dbReference type="GO" id="GO:0031402">
    <property type="term" value="F:sodium ion binding"/>
    <property type="evidence" value="ECO:0007669"/>
    <property type="project" value="UniProtKB-UniRule"/>
</dbReference>
<evidence type="ECO:0000313" key="16">
    <source>
        <dbReference type="EMBL" id="MBF2230625.1"/>
    </source>
</evidence>
<dbReference type="Proteomes" id="UP000648077">
    <property type="component" value="Unassembled WGS sequence"/>
</dbReference>
<dbReference type="CDD" id="cd11475">
    <property type="entry name" value="SLC5sbd_PutP"/>
    <property type="match status" value="1"/>
</dbReference>
<dbReference type="PROSITE" id="PS50283">
    <property type="entry name" value="NA_SOLUT_SYMP_3"/>
    <property type="match status" value="1"/>
</dbReference>
<feature type="transmembrane region" description="Helical" evidence="15">
    <location>
        <begin position="407"/>
        <end position="431"/>
    </location>
</feature>
<comment type="catalytic activity">
    <reaction evidence="13">
        <text>L-proline(in) + Na(+)(in) = L-proline(out) + Na(+)(out)</text>
        <dbReference type="Rhea" id="RHEA:28967"/>
        <dbReference type="ChEBI" id="CHEBI:29101"/>
        <dbReference type="ChEBI" id="CHEBI:60039"/>
    </reaction>
</comment>
<evidence type="ECO:0000313" key="17">
    <source>
        <dbReference type="EMBL" id="MBF9304186.1"/>
    </source>
</evidence>
<dbReference type="FunFam" id="1.20.1730.10:FF:000002">
    <property type="entry name" value="Sodium/proline symporter"/>
    <property type="match status" value="1"/>
</dbReference>
<keyword evidence="9 15" id="KW-0915">Sodium</keyword>
<organism evidence="17 18">
    <name type="scientific">Staphylococcus epidermidis</name>
    <dbReference type="NCBI Taxonomy" id="1282"/>
    <lineage>
        <taxon>Bacteria</taxon>
        <taxon>Bacillati</taxon>
        <taxon>Bacillota</taxon>
        <taxon>Bacilli</taxon>
        <taxon>Bacillales</taxon>
        <taxon>Staphylococcaceae</taxon>
        <taxon>Staphylococcus</taxon>
    </lineage>
</organism>
<gene>
    <name evidence="17" type="primary">putP</name>
    <name evidence="16" type="ORF">H3963_09345</name>
    <name evidence="17" type="ORF">I3V53_08885</name>
</gene>
<comment type="caution">
    <text evidence="17">The sequence shown here is derived from an EMBL/GenBank/DDBJ whole genome shotgun (WGS) entry which is preliminary data.</text>
</comment>
<dbReference type="NCBIfam" id="TIGR00813">
    <property type="entry name" value="sss"/>
    <property type="match status" value="1"/>
</dbReference>
<keyword evidence="5 15" id="KW-0812">Transmembrane</keyword>
<evidence type="ECO:0000256" key="14">
    <source>
        <dbReference type="RuleBase" id="RU362091"/>
    </source>
</evidence>
<keyword evidence="4 15" id="KW-1003">Cell membrane</keyword>
<evidence type="ECO:0000256" key="2">
    <source>
        <dbReference type="ARBA" id="ARBA00006434"/>
    </source>
</evidence>
<accession>A0A509LTC8</accession>
<keyword evidence="11 15" id="KW-0472">Membrane</keyword>
<dbReference type="AlphaFoldDB" id="A0A509LTC8"/>
<dbReference type="InterPro" id="IPR011851">
    <property type="entry name" value="Na/Pro_symporter"/>
</dbReference>